<dbReference type="Pfam" id="PF17386">
    <property type="entry name" value="LBP_C"/>
    <property type="match status" value="1"/>
</dbReference>
<keyword evidence="4" id="KW-0328">Glycosyltransferase</keyword>
<gene>
    <name evidence="4" type="primary">gnpA</name>
    <name evidence="4" type="ORF">ACFO4R_01110</name>
</gene>
<protein>
    <submittedName>
        <fullName evidence="4">1,3-beta-galactosyl-N-acetylhexosamine phosphorylase</fullName>
        <ecNumber evidence="4">2.4.1.211</ecNumber>
    </submittedName>
</protein>
<feature type="domain" description="Lacto-N-biose phosphorylase central" evidence="2">
    <location>
        <begin position="441"/>
        <end position="660"/>
    </location>
</feature>
<organism evidence="4 5">
    <name type="scientific">Filifactor villosus</name>
    <dbReference type="NCBI Taxonomy" id="29374"/>
    <lineage>
        <taxon>Bacteria</taxon>
        <taxon>Bacillati</taxon>
        <taxon>Bacillota</taxon>
        <taxon>Clostridia</taxon>
        <taxon>Peptostreptococcales</taxon>
        <taxon>Filifactoraceae</taxon>
        <taxon>Filifactor</taxon>
    </lineage>
</organism>
<evidence type="ECO:0000259" key="3">
    <source>
        <dbReference type="Pfam" id="PF17386"/>
    </source>
</evidence>
<dbReference type="Pfam" id="PF09508">
    <property type="entry name" value="Lact_bio_phlase"/>
    <property type="match status" value="1"/>
</dbReference>
<feature type="domain" description="Lacto-N-biose phosphorylase C-terminal" evidence="3">
    <location>
        <begin position="665"/>
        <end position="716"/>
    </location>
</feature>
<dbReference type="Gene3D" id="2.60.40.1180">
    <property type="entry name" value="Golgi alpha-mannosidase II"/>
    <property type="match status" value="1"/>
</dbReference>
<sequence length="719" mass="82981">MHKKIGRLTLPSEEHFLEQTKEVMEKLGADALRDSDGTKLPDEVKDLDAKIYTTYFVARGDNAFAKAHMDECQHFYLMTEHHTAIGENICIPLMKGYFAEQVKVDDDHDPKRWWEVIDRTTKEVVPVTHWKWDKQKGQVVIEAAEPFHQYTVSFLAYAIWDPTQMYNHITNDWGDKEHEIPFDVRKKEASVHVEKVLEQWLKDNPKTDIVRFTTFFYHFTLVFNDEGKEKFVDWFGYSGSVSVEAMEAFEKEYGYALRPEDIVDEGYYNSTYRIPTKAYLDYIEFQQKFVSRKAKRLVDMVHKAGKEAVMFLGDNWIGTEPYGRYFKDIGLDGVVGSVGDGVTLRIIADIPDVKFREGRFLPYFFPDTFYPGNDPVIEAKRNWTTARRAMVRRPLDRIGYGGYLSLAYQFPEFIDYIARVADEFREIYDKIADETPYSSMKVAVLNCWGELRSWQPYTVAHGKWYHLAYSYMGLMEALSGMDVQVSFINFEDVKRGIDPAIDVIINAGDAYTAFSGGEAFAQEKVVAELRRFVYEGGGFIGVGEPSAFQREGKFFQLSDILGVDKEVGFSQSHNKYHDKQSDSHFVTEEIGGNLDFGRGMPCIYALSEDTKILNYKDHTVNLAVHDYGRGRGAYISGMPYSLENTRMLKRLLHHVSHREDSLKRYYARDCRVEVVGFPERGELLVLNNSGDKVKTEVYGREKTYTADLEPNGIVWLKEE</sequence>
<reference evidence="5" key="1">
    <citation type="journal article" date="2019" name="Int. J. Syst. Evol. Microbiol.">
        <title>The Global Catalogue of Microorganisms (GCM) 10K type strain sequencing project: providing services to taxonomists for standard genome sequencing and annotation.</title>
        <authorList>
            <consortium name="The Broad Institute Genomics Platform"/>
            <consortium name="The Broad Institute Genome Sequencing Center for Infectious Disease"/>
            <person name="Wu L."/>
            <person name="Ma J."/>
        </authorList>
    </citation>
    <scope>NUCLEOTIDE SEQUENCE [LARGE SCALE GENOMIC DNA]</scope>
    <source>
        <strain evidence="5">CCUG 46385</strain>
    </source>
</reference>
<dbReference type="Proteomes" id="UP001595916">
    <property type="component" value="Unassembled WGS sequence"/>
</dbReference>
<keyword evidence="5" id="KW-1185">Reference proteome</keyword>
<evidence type="ECO:0000313" key="5">
    <source>
        <dbReference type="Proteomes" id="UP001595916"/>
    </source>
</evidence>
<evidence type="ECO:0000259" key="2">
    <source>
        <dbReference type="Pfam" id="PF17385"/>
    </source>
</evidence>
<dbReference type="InterPro" id="IPR012711">
    <property type="entry name" value="Lacto-N-biose_phosphorylase"/>
</dbReference>
<dbReference type="InterPro" id="IPR035356">
    <property type="entry name" value="LBP_C"/>
</dbReference>
<keyword evidence="4" id="KW-0808">Transferase</keyword>
<name>A0ABV9QLU1_9FIRM</name>
<dbReference type="InterPro" id="IPR035080">
    <property type="entry name" value="Lact_bio_phlase-like_N"/>
</dbReference>
<dbReference type="InterPro" id="IPR013780">
    <property type="entry name" value="Glyco_hydro_b"/>
</dbReference>
<dbReference type="InterPro" id="IPR035363">
    <property type="entry name" value="LBP_M"/>
</dbReference>
<dbReference type="GO" id="GO:0050500">
    <property type="term" value="F:1,3-beta-galactosyl-N-acetylhexosamine phosphorylase activity"/>
    <property type="evidence" value="ECO:0007669"/>
    <property type="project" value="UniProtKB-EC"/>
</dbReference>
<feature type="domain" description="Lacto-N-biose phosphorylase-like N-terminal TIM barrel" evidence="1">
    <location>
        <begin position="6"/>
        <end position="438"/>
    </location>
</feature>
<dbReference type="Gene3D" id="3.20.20.80">
    <property type="entry name" value="Glycosidases"/>
    <property type="match status" value="1"/>
</dbReference>
<evidence type="ECO:0000313" key="4">
    <source>
        <dbReference type="EMBL" id="MFC4803669.1"/>
    </source>
</evidence>
<dbReference type="Gene3D" id="3.40.50.880">
    <property type="match status" value="1"/>
</dbReference>
<dbReference type="RefSeq" id="WP_379787116.1">
    <property type="nucleotide sequence ID" value="NZ_JBHSHL010000003.1"/>
</dbReference>
<proteinExistence type="predicted"/>
<dbReference type="EC" id="2.4.1.211" evidence="4"/>
<dbReference type="InterPro" id="IPR029062">
    <property type="entry name" value="Class_I_gatase-like"/>
</dbReference>
<dbReference type="Pfam" id="PF17385">
    <property type="entry name" value="LBP_M"/>
    <property type="match status" value="1"/>
</dbReference>
<dbReference type="InterPro" id="IPR013783">
    <property type="entry name" value="Ig-like_fold"/>
</dbReference>
<evidence type="ECO:0000259" key="1">
    <source>
        <dbReference type="Pfam" id="PF09508"/>
    </source>
</evidence>
<dbReference type="EMBL" id="JBHSHL010000003">
    <property type="protein sequence ID" value="MFC4803669.1"/>
    <property type="molecule type" value="Genomic_DNA"/>
</dbReference>
<dbReference type="SUPFAM" id="SSF52317">
    <property type="entry name" value="Class I glutamine amidotransferase-like"/>
    <property type="match status" value="1"/>
</dbReference>
<dbReference type="Gene3D" id="2.60.40.10">
    <property type="entry name" value="Immunoglobulins"/>
    <property type="match status" value="1"/>
</dbReference>
<dbReference type="NCBIfam" id="TIGR02336">
    <property type="entry name" value="1,3-beta-galactosyl-N-acetylhexosamine phosphorylase"/>
    <property type="match status" value="1"/>
</dbReference>
<accession>A0ABV9QLU1</accession>
<comment type="caution">
    <text evidence="4">The sequence shown here is derived from an EMBL/GenBank/DDBJ whole genome shotgun (WGS) entry which is preliminary data.</text>
</comment>